<dbReference type="PANTHER" id="PTHR45586">
    <property type="entry name" value="TPR REPEAT-CONTAINING PROTEIN PA4667"/>
    <property type="match status" value="1"/>
</dbReference>
<dbReference type="InterPro" id="IPR051012">
    <property type="entry name" value="CellSynth/LPSAsmb/PSIAsmb"/>
</dbReference>
<dbReference type="PROSITE" id="PS50293">
    <property type="entry name" value="TPR_REGION"/>
    <property type="match status" value="1"/>
</dbReference>
<dbReference type="AlphaFoldDB" id="A0A399FWS3"/>
<dbReference type="Pfam" id="PF13181">
    <property type="entry name" value="TPR_8"/>
    <property type="match status" value="2"/>
</dbReference>
<accession>A0A399FWS3</accession>
<keyword evidence="2 3" id="KW-0802">TPR repeat</keyword>
<feature type="repeat" description="TPR" evidence="3">
    <location>
        <begin position="107"/>
        <end position="140"/>
    </location>
</feature>
<dbReference type="InterPro" id="IPR019734">
    <property type="entry name" value="TPR_rpt"/>
</dbReference>
<feature type="repeat" description="TPR" evidence="3">
    <location>
        <begin position="361"/>
        <end position="394"/>
    </location>
</feature>
<evidence type="ECO:0000313" key="4">
    <source>
        <dbReference type="EMBL" id="RIH99661.1"/>
    </source>
</evidence>
<proteinExistence type="predicted"/>
<dbReference type="SMART" id="SM00028">
    <property type="entry name" value="TPR"/>
    <property type="match status" value="12"/>
</dbReference>
<evidence type="ECO:0000313" key="5">
    <source>
        <dbReference type="Proteomes" id="UP000266287"/>
    </source>
</evidence>
<dbReference type="Gene3D" id="1.25.40.10">
    <property type="entry name" value="Tetratricopeptide repeat domain"/>
    <property type="match status" value="4"/>
</dbReference>
<dbReference type="Pfam" id="PF13414">
    <property type="entry name" value="TPR_11"/>
    <property type="match status" value="1"/>
</dbReference>
<dbReference type="InterPro" id="IPR011990">
    <property type="entry name" value="TPR-like_helical_dom_sf"/>
</dbReference>
<dbReference type="SUPFAM" id="SSF48452">
    <property type="entry name" value="TPR-like"/>
    <property type="match status" value="3"/>
</dbReference>
<evidence type="ECO:0000256" key="3">
    <source>
        <dbReference type="PROSITE-ProRule" id="PRU00339"/>
    </source>
</evidence>
<name>A0A399FWS3_UNCN2</name>
<organism evidence="4 5">
    <name type="scientific">candidate division NPL-UPA2 bacterium Unc8</name>
    <dbReference type="NCBI Taxonomy" id="1980939"/>
    <lineage>
        <taxon>Bacteria</taxon>
    </lineage>
</organism>
<gene>
    <name evidence="4" type="ORF">B9J77_04860</name>
</gene>
<feature type="repeat" description="TPR" evidence="3">
    <location>
        <begin position="259"/>
        <end position="292"/>
    </location>
</feature>
<dbReference type="Pfam" id="PF13432">
    <property type="entry name" value="TPR_16"/>
    <property type="match status" value="1"/>
</dbReference>
<evidence type="ECO:0000256" key="1">
    <source>
        <dbReference type="ARBA" id="ARBA00022737"/>
    </source>
</evidence>
<dbReference type="PROSITE" id="PS50005">
    <property type="entry name" value="TPR"/>
    <property type="match status" value="5"/>
</dbReference>
<feature type="repeat" description="TPR" evidence="3">
    <location>
        <begin position="327"/>
        <end position="360"/>
    </location>
</feature>
<keyword evidence="1" id="KW-0677">Repeat</keyword>
<dbReference type="PANTHER" id="PTHR45586:SF1">
    <property type="entry name" value="LIPOPOLYSACCHARIDE ASSEMBLY PROTEIN B"/>
    <property type="match status" value="1"/>
</dbReference>
<comment type="caution">
    <text evidence="4">The sequence shown here is derived from an EMBL/GenBank/DDBJ whole genome shotgun (WGS) entry which is preliminary data.</text>
</comment>
<evidence type="ECO:0000256" key="2">
    <source>
        <dbReference type="ARBA" id="ARBA00022803"/>
    </source>
</evidence>
<dbReference type="Proteomes" id="UP000266287">
    <property type="component" value="Unassembled WGS sequence"/>
</dbReference>
<reference evidence="4 5" key="1">
    <citation type="submission" date="2018-08" db="EMBL/GenBank/DDBJ databases">
        <title>Draft genome of candidate division NPL-UPA2 bacterium Unc8 that adapted to ultra-basic serpentinizing groundwater.</title>
        <authorList>
            <person name="Ishii S."/>
            <person name="Suzuki S."/>
            <person name="Nealson K.H."/>
        </authorList>
    </citation>
    <scope>NUCLEOTIDE SEQUENCE [LARGE SCALE GENOMIC DNA]</scope>
    <source>
        <strain evidence="4">Unc8</strain>
    </source>
</reference>
<dbReference type="EMBL" id="NDHY01000015">
    <property type="protein sequence ID" value="RIH99661.1"/>
    <property type="molecule type" value="Genomic_DNA"/>
</dbReference>
<feature type="repeat" description="TPR" evidence="3">
    <location>
        <begin position="395"/>
        <end position="428"/>
    </location>
</feature>
<protein>
    <submittedName>
        <fullName evidence="4">Tetratricopeptide repeat protein</fullName>
    </submittedName>
</protein>
<sequence length="611" mass="69406">MIKDGVTTEAVIGLWFYDRAVKAIDERNYDYAINLLQLSLSIDPGSSRARSLLIVARKKKFQTSNPLRRQIKGIVLMLQGFFFEKLKKWDRVIEKYEYLFSIVPLQAPILPRLGDIYLRKGMIDKAIGVYQMTLILQQDNLYTLLRLTKLLHEQGKTKEAVQHCKKYLKVKPNDFTVGQEFKNLEALIVIDKGKWEDKSSLVEGAIRRQSEEAKVAKETVSKIDVGSCLQAAETFVDQNRWDDAISEYKKVTVAAPDNIAAHQALGELYIRGRWFEEAIEEYEKVVALDPKKKAVLNTLAGLYVRKGDITCAIEKYEKIILLFSKEVPTYRLLGDLYLKKGNIKKAIENYQQVAELDPQHSAIYTIIGDLYLKQEELPKAIGEYKKQMALEPANPILIERLGDLYLKKGELGQAKESYSKAAQIEPANKSIAGKIKEVELRKTDAILKHYELLLKSNPKNEELKKKIARAHQDKLKMRVGVCVEKIKENPGDTSLHLELGKLYQEEGMLDEALVEFQACVNESSLRQMALYSIGACFEKKGMLDMAINRLEAALAAGTGLVDGQTKDILYKLGNISEANGDRERALSFYKKIYETDIAYRDVAKKVESGYL</sequence>